<reference evidence="3" key="1">
    <citation type="submission" date="2016-01" db="EMBL/GenBank/DDBJ databases">
        <authorList>
            <person name="Regsiter A."/>
            <person name="william w."/>
        </authorList>
    </citation>
    <scope>NUCLEOTIDE SEQUENCE</scope>
    <source>
        <strain evidence="3">NCPPB 1641</strain>
    </source>
</reference>
<comment type="caution">
    <text evidence="3">The sequence shown here is derived from an EMBL/GenBank/DDBJ whole genome shotgun (WGS) entry which is preliminary data.</text>
</comment>
<dbReference type="CDD" id="cd22231">
    <property type="entry name" value="RHH_NikR_HicB-like"/>
    <property type="match status" value="1"/>
</dbReference>
<dbReference type="EMBL" id="FCNP01000014">
    <property type="protein sequence ID" value="CVI55509.1"/>
    <property type="molecule type" value="Genomic_DNA"/>
</dbReference>
<dbReference type="SUPFAM" id="SSF47598">
    <property type="entry name" value="Ribbon-helix-helix"/>
    <property type="match status" value="1"/>
</dbReference>
<dbReference type="InterPro" id="IPR022789">
    <property type="entry name" value="ParD"/>
</dbReference>
<sequence length="98" mass="11206">MPTRNVVLTQHHEEIIDELVKSGRYQNASEVLREGLRLIERRERLEVTRLEALRVAAQQGFADLDQDRFTDVAEDDLDDFISALGRDAEARLAKSDKA</sequence>
<evidence type="ECO:0000313" key="4">
    <source>
        <dbReference type="Proteomes" id="UP000192140"/>
    </source>
</evidence>
<keyword evidence="4" id="KW-1185">Reference proteome</keyword>
<dbReference type="Proteomes" id="UP000192140">
    <property type="component" value="Unassembled WGS sequence"/>
</dbReference>
<evidence type="ECO:0000256" key="2">
    <source>
        <dbReference type="ARBA" id="ARBA00022649"/>
    </source>
</evidence>
<name>A0A1S7TLN8_9HYPH</name>
<evidence type="ECO:0000313" key="3">
    <source>
        <dbReference type="EMBL" id="CVI55509.1"/>
    </source>
</evidence>
<dbReference type="Gene3D" id="6.10.10.120">
    <property type="entry name" value="Antitoxin ParD1-like"/>
    <property type="match status" value="1"/>
</dbReference>
<dbReference type="NCBIfam" id="TIGR02606">
    <property type="entry name" value="antidote_CC2985"/>
    <property type="match status" value="1"/>
</dbReference>
<dbReference type="AlphaFoldDB" id="A0A1S7TLN8"/>
<dbReference type="GO" id="GO:0006355">
    <property type="term" value="P:regulation of DNA-templated transcription"/>
    <property type="evidence" value="ECO:0007669"/>
    <property type="project" value="InterPro"/>
</dbReference>
<proteinExistence type="inferred from homology"/>
<evidence type="ECO:0008006" key="5">
    <source>
        <dbReference type="Google" id="ProtNLM"/>
    </source>
</evidence>
<comment type="similarity">
    <text evidence="1">Belongs to the ParD antitoxin family.</text>
</comment>
<gene>
    <name evidence="3" type="ORF">AGR7A_Cc210041</name>
</gene>
<organism evidence="3 4">
    <name type="scientific">Agrobacterium deltaense NCPPB 1641</name>
    <dbReference type="NCBI Taxonomy" id="1183425"/>
    <lineage>
        <taxon>Bacteria</taxon>
        <taxon>Pseudomonadati</taxon>
        <taxon>Pseudomonadota</taxon>
        <taxon>Alphaproteobacteria</taxon>
        <taxon>Hyphomicrobiales</taxon>
        <taxon>Rhizobiaceae</taxon>
        <taxon>Rhizobium/Agrobacterium group</taxon>
        <taxon>Agrobacterium</taxon>
    </lineage>
</organism>
<evidence type="ECO:0000256" key="1">
    <source>
        <dbReference type="ARBA" id="ARBA00008580"/>
    </source>
</evidence>
<dbReference type="PANTHER" id="PTHR36582:SF2">
    <property type="entry name" value="ANTITOXIN PARD"/>
    <property type="match status" value="1"/>
</dbReference>
<protein>
    <recommendedName>
        <fullName evidence="5">Type II toxin-antitoxin system ParD family antitoxin</fullName>
    </recommendedName>
</protein>
<dbReference type="InterPro" id="IPR010985">
    <property type="entry name" value="Ribbon_hlx_hlx"/>
</dbReference>
<keyword evidence="2" id="KW-1277">Toxin-antitoxin system</keyword>
<dbReference type="RefSeq" id="WP_080852191.1">
    <property type="nucleotide sequence ID" value="NZ_LT009775.1"/>
</dbReference>
<dbReference type="PANTHER" id="PTHR36582">
    <property type="entry name" value="ANTITOXIN PARD"/>
    <property type="match status" value="1"/>
</dbReference>
<dbReference type="Pfam" id="PF03693">
    <property type="entry name" value="ParD_antitoxin"/>
    <property type="match status" value="1"/>
</dbReference>
<accession>A0A1S7TLN8</accession>
<dbReference type="InterPro" id="IPR038296">
    <property type="entry name" value="ParD_sf"/>
</dbReference>